<protein>
    <submittedName>
        <fullName evidence="1">Uncharacterized protein</fullName>
    </submittedName>
</protein>
<dbReference type="EMBL" id="JAGPXD010000004">
    <property type="protein sequence ID" value="KAH7358034.1"/>
    <property type="molecule type" value="Genomic_DNA"/>
</dbReference>
<accession>A0A8K0TAI7</accession>
<organism evidence="1 2">
    <name type="scientific">Plectosphaerella cucumerina</name>
    <dbReference type="NCBI Taxonomy" id="40658"/>
    <lineage>
        <taxon>Eukaryota</taxon>
        <taxon>Fungi</taxon>
        <taxon>Dikarya</taxon>
        <taxon>Ascomycota</taxon>
        <taxon>Pezizomycotina</taxon>
        <taxon>Sordariomycetes</taxon>
        <taxon>Hypocreomycetidae</taxon>
        <taxon>Glomerellales</taxon>
        <taxon>Plectosphaerellaceae</taxon>
        <taxon>Plectosphaerella</taxon>
    </lineage>
</organism>
<dbReference type="Proteomes" id="UP000813385">
    <property type="component" value="Unassembled WGS sequence"/>
</dbReference>
<evidence type="ECO:0000313" key="1">
    <source>
        <dbReference type="EMBL" id="KAH7358034.1"/>
    </source>
</evidence>
<comment type="caution">
    <text evidence="1">The sequence shown here is derived from an EMBL/GenBank/DDBJ whole genome shotgun (WGS) entry which is preliminary data.</text>
</comment>
<gene>
    <name evidence="1" type="ORF">B0T11DRAFT_283571</name>
</gene>
<reference evidence="1" key="1">
    <citation type="journal article" date="2021" name="Nat. Commun.">
        <title>Genetic determinants of endophytism in the Arabidopsis root mycobiome.</title>
        <authorList>
            <person name="Mesny F."/>
            <person name="Miyauchi S."/>
            <person name="Thiergart T."/>
            <person name="Pickel B."/>
            <person name="Atanasova L."/>
            <person name="Karlsson M."/>
            <person name="Huettel B."/>
            <person name="Barry K.W."/>
            <person name="Haridas S."/>
            <person name="Chen C."/>
            <person name="Bauer D."/>
            <person name="Andreopoulos W."/>
            <person name="Pangilinan J."/>
            <person name="LaButti K."/>
            <person name="Riley R."/>
            <person name="Lipzen A."/>
            <person name="Clum A."/>
            <person name="Drula E."/>
            <person name="Henrissat B."/>
            <person name="Kohler A."/>
            <person name="Grigoriev I.V."/>
            <person name="Martin F.M."/>
            <person name="Hacquard S."/>
        </authorList>
    </citation>
    <scope>NUCLEOTIDE SEQUENCE</scope>
    <source>
        <strain evidence="1">MPI-CAGE-AT-0016</strain>
    </source>
</reference>
<name>A0A8K0TAI7_9PEZI</name>
<keyword evidence="2" id="KW-1185">Reference proteome</keyword>
<dbReference type="AlphaFoldDB" id="A0A8K0TAI7"/>
<proteinExistence type="predicted"/>
<evidence type="ECO:0000313" key="2">
    <source>
        <dbReference type="Proteomes" id="UP000813385"/>
    </source>
</evidence>
<sequence>MNHLFCAQPHRYYCGLILSSEMTRRRVIAGIQQKVRSDATALGPVEAESLSFDVCRQSIRRPASELVRDMAGVFTEACKRIRQEYYPMCLSVSLCSSFFQTSTLQMPFHVSLLIRRLLEPQTGMQPLVMASWAILAVSFPLPLFRFFSPPLLMTTHGPLRPLLPLSPLRFTHPGPSSLPHHHDPLSSTRRLSVTGTFHHRLHPRPCCRRSRIIPCNTQQGHVK</sequence>